<keyword evidence="3" id="KW-1185">Reference proteome</keyword>
<accession>A0A5B7GM82</accession>
<dbReference type="EMBL" id="VSRR010015919">
    <property type="protein sequence ID" value="MPC58709.1"/>
    <property type="molecule type" value="Genomic_DNA"/>
</dbReference>
<gene>
    <name evidence="2" type="ORF">E2C01_052716</name>
</gene>
<keyword evidence="1" id="KW-0472">Membrane</keyword>
<keyword evidence="1" id="KW-1133">Transmembrane helix</keyword>
<protein>
    <submittedName>
        <fullName evidence="2">Uncharacterized protein</fullName>
    </submittedName>
</protein>
<evidence type="ECO:0000313" key="2">
    <source>
        <dbReference type="EMBL" id="MPC58709.1"/>
    </source>
</evidence>
<feature type="transmembrane region" description="Helical" evidence="1">
    <location>
        <begin position="61"/>
        <end position="89"/>
    </location>
</feature>
<keyword evidence="1" id="KW-0812">Transmembrane</keyword>
<reference evidence="2 3" key="1">
    <citation type="submission" date="2019-05" db="EMBL/GenBank/DDBJ databases">
        <title>Another draft genome of Portunus trituberculatus and its Hox gene families provides insights of decapod evolution.</title>
        <authorList>
            <person name="Jeong J.-H."/>
            <person name="Song I."/>
            <person name="Kim S."/>
            <person name="Choi T."/>
            <person name="Kim D."/>
            <person name="Ryu S."/>
            <person name="Kim W."/>
        </authorList>
    </citation>
    <scope>NUCLEOTIDE SEQUENCE [LARGE SCALE GENOMIC DNA]</scope>
    <source>
        <tissue evidence="2">Muscle</tissue>
    </source>
</reference>
<organism evidence="2 3">
    <name type="scientific">Portunus trituberculatus</name>
    <name type="common">Swimming crab</name>
    <name type="synonym">Neptunus trituberculatus</name>
    <dbReference type="NCBI Taxonomy" id="210409"/>
    <lineage>
        <taxon>Eukaryota</taxon>
        <taxon>Metazoa</taxon>
        <taxon>Ecdysozoa</taxon>
        <taxon>Arthropoda</taxon>
        <taxon>Crustacea</taxon>
        <taxon>Multicrustacea</taxon>
        <taxon>Malacostraca</taxon>
        <taxon>Eumalacostraca</taxon>
        <taxon>Eucarida</taxon>
        <taxon>Decapoda</taxon>
        <taxon>Pleocyemata</taxon>
        <taxon>Brachyura</taxon>
        <taxon>Eubrachyura</taxon>
        <taxon>Portunoidea</taxon>
        <taxon>Portunidae</taxon>
        <taxon>Portuninae</taxon>
        <taxon>Portunus</taxon>
    </lineage>
</organism>
<sequence>MRALGFEGSPSARVRILSTVRMQTLMASEKNTKPHERKNESGPLREEMERERFWGSMRVKYWFLVTVTAYVLLAWLLLVALVVGGVFFLKPIPATISDTDAP</sequence>
<evidence type="ECO:0000256" key="1">
    <source>
        <dbReference type="SAM" id="Phobius"/>
    </source>
</evidence>
<dbReference type="AlphaFoldDB" id="A0A5B7GM82"/>
<name>A0A5B7GM82_PORTR</name>
<dbReference type="Proteomes" id="UP000324222">
    <property type="component" value="Unassembled WGS sequence"/>
</dbReference>
<evidence type="ECO:0000313" key="3">
    <source>
        <dbReference type="Proteomes" id="UP000324222"/>
    </source>
</evidence>
<comment type="caution">
    <text evidence="2">The sequence shown here is derived from an EMBL/GenBank/DDBJ whole genome shotgun (WGS) entry which is preliminary data.</text>
</comment>
<proteinExistence type="predicted"/>